<dbReference type="InterPro" id="IPR036397">
    <property type="entry name" value="RNaseH_sf"/>
</dbReference>
<dbReference type="EMBL" id="CABPRJ010000533">
    <property type="protein sequence ID" value="VVC30707.1"/>
    <property type="molecule type" value="Genomic_DNA"/>
</dbReference>
<dbReference type="GO" id="GO:0003676">
    <property type="term" value="F:nucleic acid binding"/>
    <property type="evidence" value="ECO:0007669"/>
    <property type="project" value="InterPro"/>
</dbReference>
<dbReference type="Gene3D" id="3.30.420.10">
    <property type="entry name" value="Ribonuclease H-like superfamily/Ribonuclease H"/>
    <property type="match status" value="1"/>
</dbReference>
<feature type="domain" description="Integrase catalytic" evidence="1">
    <location>
        <begin position="1"/>
        <end position="135"/>
    </location>
</feature>
<evidence type="ECO:0000313" key="2">
    <source>
        <dbReference type="EMBL" id="VVC30707.1"/>
    </source>
</evidence>
<dbReference type="InterPro" id="IPR012337">
    <property type="entry name" value="RNaseH-like_sf"/>
</dbReference>
<evidence type="ECO:0000313" key="3">
    <source>
        <dbReference type="Proteomes" id="UP000325440"/>
    </source>
</evidence>
<proteinExistence type="predicted"/>
<organism evidence="2 3">
    <name type="scientific">Cinara cedri</name>
    <dbReference type="NCBI Taxonomy" id="506608"/>
    <lineage>
        <taxon>Eukaryota</taxon>
        <taxon>Metazoa</taxon>
        <taxon>Ecdysozoa</taxon>
        <taxon>Arthropoda</taxon>
        <taxon>Hexapoda</taxon>
        <taxon>Insecta</taxon>
        <taxon>Pterygota</taxon>
        <taxon>Neoptera</taxon>
        <taxon>Paraneoptera</taxon>
        <taxon>Hemiptera</taxon>
        <taxon>Sternorrhyncha</taxon>
        <taxon>Aphidomorpha</taxon>
        <taxon>Aphidoidea</taxon>
        <taxon>Aphididae</taxon>
        <taxon>Lachninae</taxon>
        <taxon>Cinara</taxon>
    </lineage>
</organism>
<reference evidence="2 3" key="1">
    <citation type="submission" date="2019-08" db="EMBL/GenBank/DDBJ databases">
        <authorList>
            <person name="Alioto T."/>
            <person name="Alioto T."/>
            <person name="Gomez Garrido J."/>
        </authorList>
    </citation>
    <scope>NUCLEOTIDE SEQUENCE [LARGE SCALE GENOMIC DNA]</scope>
</reference>
<dbReference type="AlphaFoldDB" id="A0A5E4MH65"/>
<dbReference type="InterPro" id="IPR050951">
    <property type="entry name" value="Retrovirus_Pol_polyprotein"/>
</dbReference>
<evidence type="ECO:0000259" key="1">
    <source>
        <dbReference type="PROSITE" id="PS50994"/>
    </source>
</evidence>
<dbReference type="SUPFAM" id="SSF53098">
    <property type="entry name" value="Ribonuclease H-like"/>
    <property type="match status" value="1"/>
</dbReference>
<dbReference type="OrthoDB" id="6618089at2759"/>
<accession>A0A5E4MH65</accession>
<dbReference type="PROSITE" id="PS50994">
    <property type="entry name" value="INTEGRASE"/>
    <property type="match status" value="1"/>
</dbReference>
<keyword evidence="3" id="KW-1185">Reference proteome</keyword>
<protein>
    <submittedName>
        <fullName evidence="2">Integrase, catalytic core,Ribonuclease H-like domain</fullName>
    </submittedName>
</protein>
<gene>
    <name evidence="2" type="ORF">CINCED_3A014845</name>
</gene>
<dbReference type="GO" id="GO:0015074">
    <property type="term" value="P:DNA integration"/>
    <property type="evidence" value="ECO:0007669"/>
    <property type="project" value="InterPro"/>
</dbReference>
<dbReference type="PANTHER" id="PTHR37984">
    <property type="entry name" value="PROTEIN CBG26694"/>
    <property type="match status" value="1"/>
</dbReference>
<dbReference type="PANTHER" id="PTHR37984:SF5">
    <property type="entry name" value="PROTEIN NYNRIN-LIKE"/>
    <property type="match status" value="1"/>
</dbReference>
<sequence>MAFSKSVTNANGTATISFLMDLITSYGVPKYFRSDRSIHFKNKEVNLACKKLSIAHIFSGAYHPQTNGMTELMNKIICNSLLHHVNENQKDWSLYYKLIIFAYNISPNSRLKVSAFYLLHVIEANQPIDKKLTTEDELFDFSNDLRQLQNIKDTMPKIVEKEQAMFFKILTVASVLINSIAEEDIAVSVSPRAFFDEVPEVILYDKSILLIYTQELQDDEPDDNSENIKNKWVVENN</sequence>
<dbReference type="InterPro" id="IPR001584">
    <property type="entry name" value="Integrase_cat-core"/>
</dbReference>
<dbReference type="Proteomes" id="UP000325440">
    <property type="component" value="Unassembled WGS sequence"/>
</dbReference>
<name>A0A5E4MH65_9HEMI</name>